<keyword evidence="2" id="KW-1185">Reference proteome</keyword>
<reference evidence="1 2" key="1">
    <citation type="submission" date="2021-06" db="EMBL/GenBank/DDBJ databases">
        <title>New haloarchaea isolates fom saline soil.</title>
        <authorList>
            <person name="Duran-Viseras A."/>
            <person name="Sanchez-Porro C.S."/>
            <person name="Ventosa A."/>
        </authorList>
    </citation>
    <scope>NUCLEOTIDE SEQUENCE [LARGE SCALE GENOMIC DNA]</scope>
    <source>
        <strain evidence="1 2">JCM 183640</strain>
    </source>
</reference>
<evidence type="ECO:0000313" key="1">
    <source>
        <dbReference type="EMBL" id="MBV0925402.1"/>
    </source>
</evidence>
<accession>A0A8J7Y7D2</accession>
<dbReference type="AlphaFoldDB" id="A0A8J7Y7D2"/>
<dbReference type="InterPro" id="IPR006059">
    <property type="entry name" value="SBP"/>
</dbReference>
<dbReference type="PROSITE" id="PS51318">
    <property type="entry name" value="TAT"/>
    <property type="match status" value="1"/>
</dbReference>
<dbReference type="InterPro" id="IPR050490">
    <property type="entry name" value="Bact_solute-bd_prot1"/>
</dbReference>
<protein>
    <submittedName>
        <fullName evidence="1">Extracellular solute-binding protein</fullName>
    </submittedName>
</protein>
<dbReference type="RefSeq" id="WP_162318228.1">
    <property type="nucleotide sequence ID" value="NZ_JAHQXF010000002.1"/>
</dbReference>
<dbReference type="SUPFAM" id="SSF53850">
    <property type="entry name" value="Periplasmic binding protein-like II"/>
    <property type="match status" value="1"/>
</dbReference>
<proteinExistence type="predicted"/>
<dbReference type="InterPro" id="IPR006311">
    <property type="entry name" value="TAT_signal"/>
</dbReference>
<dbReference type="Gene3D" id="3.40.190.10">
    <property type="entry name" value="Periplasmic binding protein-like II"/>
    <property type="match status" value="1"/>
</dbReference>
<evidence type="ECO:0000313" key="2">
    <source>
        <dbReference type="Proteomes" id="UP000766550"/>
    </source>
</evidence>
<dbReference type="PANTHER" id="PTHR43649">
    <property type="entry name" value="ARABINOSE-BINDING PROTEIN-RELATED"/>
    <property type="match status" value="1"/>
</dbReference>
<gene>
    <name evidence="1" type="ORF">KTS45_14440</name>
</gene>
<dbReference type="Proteomes" id="UP000766550">
    <property type="component" value="Unassembled WGS sequence"/>
</dbReference>
<sequence length="465" mass="50945">MSDSSSPGLSRRSLVKAIGVGATAGLAGCGGGGDGAADEMGADGGSGSGTGTEGSGGGGSGNYVLFWNYAFPNDGSPPVWKETFQENFKQRSDTPLEMGRFSYEDLRQKFLTGARTGKPDAIEGVLSHLTEYVKAGHLTALGDWAEGLEFYDGYVDSTIEALTYRGKLYGLPYNGNARAFITRKDVLDELGQDVPQSASAFHEVGRMINSEYDDMWAYHNCTKDGSVRAFQEWMSHVYQHTDQLYVPDGESWKLNVEADALGQIFDNWYYQIYAAEDPVGNPDQLGTGWQVNDPGYINGNFAFIECGTWLRSWTTGDNINDSELAEKILNERTRVAHLPRGEGASKGTFLEVKPVMVNSHSDQQEAAKEVVASFASPSTLKAMGEDAKGNGMTPVHEDVESTITNESWRPFTDVFETGRALAKIGWGPVRQPFYKHMQEVAYGRTDPYKAGKQFHDELKNLESEL</sequence>
<dbReference type="EMBL" id="JAHQXF010000002">
    <property type="protein sequence ID" value="MBV0925402.1"/>
    <property type="molecule type" value="Genomic_DNA"/>
</dbReference>
<name>A0A8J7Y7D2_9EURY</name>
<dbReference type="Pfam" id="PF13416">
    <property type="entry name" value="SBP_bac_8"/>
    <property type="match status" value="1"/>
</dbReference>
<organism evidence="1 2">
    <name type="scientific">Haloarcula limicola</name>
    <dbReference type="NCBI Taxonomy" id="1429915"/>
    <lineage>
        <taxon>Archaea</taxon>
        <taxon>Methanobacteriati</taxon>
        <taxon>Methanobacteriota</taxon>
        <taxon>Stenosarchaea group</taxon>
        <taxon>Halobacteria</taxon>
        <taxon>Halobacteriales</taxon>
        <taxon>Haloarculaceae</taxon>
        <taxon>Haloarcula</taxon>
    </lineage>
</organism>
<dbReference type="OrthoDB" id="18034at2157"/>
<comment type="caution">
    <text evidence="1">The sequence shown here is derived from an EMBL/GenBank/DDBJ whole genome shotgun (WGS) entry which is preliminary data.</text>
</comment>